<dbReference type="GO" id="GO:0015031">
    <property type="term" value="P:protein transport"/>
    <property type="evidence" value="ECO:0007669"/>
    <property type="project" value="UniProtKB-KW"/>
</dbReference>
<name>E9EIL4_METAQ</name>
<dbReference type="PROSITE" id="PS00108">
    <property type="entry name" value="PROTEIN_KINASE_ST"/>
    <property type="match status" value="1"/>
</dbReference>
<gene>
    <name evidence="16" type="ORF">MAC_09712</name>
</gene>
<evidence type="ECO:0000256" key="9">
    <source>
        <dbReference type="ARBA" id="ARBA00022927"/>
    </source>
</evidence>
<feature type="region of interest" description="Disordered" evidence="14">
    <location>
        <begin position="253"/>
        <end position="303"/>
    </location>
</feature>
<feature type="compositionally biased region" description="Polar residues" evidence="14">
    <location>
        <begin position="267"/>
        <end position="294"/>
    </location>
</feature>
<protein>
    <recommendedName>
        <fullName evidence="2">non-specific serine/threonine protein kinase</fullName>
        <ecNumber evidence="2">2.7.11.1</ecNumber>
    </recommendedName>
    <alternativeName>
        <fullName evidence="11">Autophagy-related protein 1</fullName>
    </alternativeName>
</protein>
<sequence>MTDEGDNSLDKIVLIFTIIRGEKEFVDDFVNISENQRYAFTPPDSDHDPERLWKGVEAFDLVPVREPEPPWLIMEWVPDDLRSLLPLENDQKPILLGDVSAGLAFMHLNGYAHRDLKPENILIRWDHSMKRNVAKITDVGVSKYHAASHMHTFVGSAVYAAPEIWETERRYTHTVDLWSFGIIALELLVECEFTHEGLSESRFQSWASESVWPRVELAPTEFSPLLKGLLQTDPEKRWTAAKAEMWLTKYVGPSGNEVNDSEGDDVSSISSFKRSRNHTLSTTRAEAAKNNSLPDTEPWGSPI</sequence>
<dbReference type="SUPFAM" id="SSF56112">
    <property type="entry name" value="Protein kinase-like (PK-like)"/>
    <property type="match status" value="1"/>
</dbReference>
<dbReference type="GO" id="GO:0005829">
    <property type="term" value="C:cytosol"/>
    <property type="evidence" value="ECO:0007669"/>
    <property type="project" value="TreeGrafter"/>
</dbReference>
<evidence type="ECO:0000256" key="12">
    <source>
        <dbReference type="ARBA" id="ARBA00047899"/>
    </source>
</evidence>
<proteinExistence type="predicted"/>
<dbReference type="Gene3D" id="1.10.510.10">
    <property type="entry name" value="Transferase(Phosphotransferase) domain 1"/>
    <property type="match status" value="1"/>
</dbReference>
<dbReference type="InterPro" id="IPR045269">
    <property type="entry name" value="Atg1-like"/>
</dbReference>
<dbReference type="GO" id="GO:0005776">
    <property type="term" value="C:autophagosome"/>
    <property type="evidence" value="ECO:0007669"/>
    <property type="project" value="TreeGrafter"/>
</dbReference>
<evidence type="ECO:0000256" key="13">
    <source>
        <dbReference type="ARBA" id="ARBA00048679"/>
    </source>
</evidence>
<keyword evidence="4" id="KW-0723">Serine/threonine-protein kinase</keyword>
<dbReference type="HOGENOM" id="CLU_918548_0_0_1"/>
<keyword evidence="6" id="KW-0547">Nucleotide-binding</keyword>
<evidence type="ECO:0000256" key="10">
    <source>
        <dbReference type="ARBA" id="ARBA00023006"/>
    </source>
</evidence>
<evidence type="ECO:0000256" key="8">
    <source>
        <dbReference type="ARBA" id="ARBA00022840"/>
    </source>
</evidence>
<organism evidence="17">
    <name type="scientific">Metarhizium acridum (strain CQMa 102)</name>
    <dbReference type="NCBI Taxonomy" id="655827"/>
    <lineage>
        <taxon>Eukaryota</taxon>
        <taxon>Fungi</taxon>
        <taxon>Dikarya</taxon>
        <taxon>Ascomycota</taxon>
        <taxon>Pezizomycotina</taxon>
        <taxon>Sordariomycetes</taxon>
        <taxon>Hypocreomycetidae</taxon>
        <taxon>Hypocreales</taxon>
        <taxon>Clavicipitaceae</taxon>
        <taxon>Metarhizium</taxon>
    </lineage>
</organism>
<evidence type="ECO:0000256" key="2">
    <source>
        <dbReference type="ARBA" id="ARBA00012513"/>
    </source>
</evidence>
<dbReference type="Pfam" id="PF00069">
    <property type="entry name" value="Pkinase"/>
    <property type="match status" value="1"/>
</dbReference>
<dbReference type="EMBL" id="GL698644">
    <property type="protein sequence ID" value="EFY84250.1"/>
    <property type="molecule type" value="Genomic_DNA"/>
</dbReference>
<dbReference type="GO" id="GO:0034045">
    <property type="term" value="C:phagophore assembly site membrane"/>
    <property type="evidence" value="ECO:0007669"/>
    <property type="project" value="UniProtKB-SubCell"/>
</dbReference>
<evidence type="ECO:0000313" key="17">
    <source>
        <dbReference type="Proteomes" id="UP000002499"/>
    </source>
</evidence>
<dbReference type="PANTHER" id="PTHR24348:SF22">
    <property type="entry name" value="NON-SPECIFIC SERINE_THREONINE PROTEIN KINASE"/>
    <property type="match status" value="1"/>
</dbReference>
<dbReference type="eggNOG" id="KOG0032">
    <property type="taxonomic scope" value="Eukaryota"/>
</dbReference>
<comment type="subcellular location">
    <subcellularLocation>
        <location evidence="1">Preautophagosomal structure membrane</location>
        <topology evidence="1">Peripheral membrane protein</topology>
    </subcellularLocation>
</comment>
<dbReference type="InterPro" id="IPR011009">
    <property type="entry name" value="Kinase-like_dom_sf"/>
</dbReference>
<evidence type="ECO:0000313" key="16">
    <source>
        <dbReference type="EMBL" id="EFY84250.1"/>
    </source>
</evidence>
<feature type="domain" description="Protein kinase" evidence="15">
    <location>
        <begin position="1"/>
        <end position="247"/>
    </location>
</feature>
<dbReference type="GO" id="GO:0000045">
    <property type="term" value="P:autophagosome assembly"/>
    <property type="evidence" value="ECO:0007669"/>
    <property type="project" value="TreeGrafter"/>
</dbReference>
<dbReference type="PROSITE" id="PS50011">
    <property type="entry name" value="PROTEIN_KINASE_DOM"/>
    <property type="match status" value="1"/>
</dbReference>
<dbReference type="OrthoDB" id="4935649at2759"/>
<reference evidence="16 17" key="1">
    <citation type="journal article" date="2011" name="PLoS Genet.">
        <title>Genome sequencing and comparative transcriptomics of the model entomopathogenic fungi Metarhizium anisopliae and M. acridum.</title>
        <authorList>
            <person name="Gao Q."/>
            <person name="Jin K."/>
            <person name="Ying S.H."/>
            <person name="Zhang Y."/>
            <person name="Xiao G."/>
            <person name="Shang Y."/>
            <person name="Duan Z."/>
            <person name="Hu X."/>
            <person name="Xie X.Q."/>
            <person name="Zhou G."/>
            <person name="Peng G."/>
            <person name="Luo Z."/>
            <person name="Huang W."/>
            <person name="Wang B."/>
            <person name="Fang W."/>
            <person name="Wang S."/>
            <person name="Zhong Y."/>
            <person name="Ma L.J."/>
            <person name="St Leger R.J."/>
            <person name="Zhao G.P."/>
            <person name="Pei Y."/>
            <person name="Feng M.G."/>
            <person name="Xia Y."/>
            <person name="Wang C."/>
        </authorList>
    </citation>
    <scope>NUCLEOTIDE SEQUENCE [LARGE SCALE GENOMIC DNA]</scope>
    <source>
        <strain evidence="16 17">CQMa 102</strain>
    </source>
</reference>
<evidence type="ECO:0000256" key="4">
    <source>
        <dbReference type="ARBA" id="ARBA00022527"/>
    </source>
</evidence>
<comment type="catalytic activity">
    <reaction evidence="13">
        <text>L-seryl-[protein] + ATP = O-phospho-L-seryl-[protein] + ADP + H(+)</text>
        <dbReference type="Rhea" id="RHEA:17989"/>
        <dbReference type="Rhea" id="RHEA-COMP:9863"/>
        <dbReference type="Rhea" id="RHEA-COMP:11604"/>
        <dbReference type="ChEBI" id="CHEBI:15378"/>
        <dbReference type="ChEBI" id="CHEBI:29999"/>
        <dbReference type="ChEBI" id="CHEBI:30616"/>
        <dbReference type="ChEBI" id="CHEBI:83421"/>
        <dbReference type="ChEBI" id="CHEBI:456216"/>
        <dbReference type="EC" id="2.7.11.1"/>
    </reaction>
</comment>
<dbReference type="EC" id="2.7.11.1" evidence="2"/>
<dbReference type="InterPro" id="IPR008271">
    <property type="entry name" value="Ser/Thr_kinase_AS"/>
</dbReference>
<keyword evidence="5" id="KW-0808">Transferase</keyword>
<keyword evidence="7 16" id="KW-0418">Kinase</keyword>
<dbReference type="GO" id="GO:0010506">
    <property type="term" value="P:regulation of autophagy"/>
    <property type="evidence" value="ECO:0007669"/>
    <property type="project" value="InterPro"/>
</dbReference>
<dbReference type="SMART" id="SM00220">
    <property type="entry name" value="S_TKc"/>
    <property type="match status" value="1"/>
</dbReference>
<keyword evidence="3" id="KW-0813">Transport</keyword>
<dbReference type="InParanoid" id="E9EIL4"/>
<dbReference type="PANTHER" id="PTHR24348">
    <property type="entry name" value="SERINE/THREONINE-PROTEIN KINASE UNC-51-RELATED"/>
    <property type="match status" value="1"/>
</dbReference>
<dbReference type="InterPro" id="IPR000719">
    <property type="entry name" value="Prot_kinase_dom"/>
</dbReference>
<evidence type="ECO:0000256" key="1">
    <source>
        <dbReference type="ARBA" id="ARBA00004623"/>
    </source>
</evidence>
<comment type="catalytic activity">
    <reaction evidence="12">
        <text>L-threonyl-[protein] + ATP = O-phospho-L-threonyl-[protein] + ADP + H(+)</text>
        <dbReference type="Rhea" id="RHEA:46608"/>
        <dbReference type="Rhea" id="RHEA-COMP:11060"/>
        <dbReference type="Rhea" id="RHEA-COMP:11605"/>
        <dbReference type="ChEBI" id="CHEBI:15378"/>
        <dbReference type="ChEBI" id="CHEBI:30013"/>
        <dbReference type="ChEBI" id="CHEBI:30616"/>
        <dbReference type="ChEBI" id="CHEBI:61977"/>
        <dbReference type="ChEBI" id="CHEBI:456216"/>
        <dbReference type="EC" id="2.7.11.1"/>
    </reaction>
</comment>
<keyword evidence="9" id="KW-0653">Protein transport</keyword>
<dbReference type="STRING" id="655827.E9EIL4"/>
<evidence type="ECO:0000256" key="6">
    <source>
        <dbReference type="ARBA" id="ARBA00022741"/>
    </source>
</evidence>
<evidence type="ECO:0000256" key="11">
    <source>
        <dbReference type="ARBA" id="ARBA00030237"/>
    </source>
</evidence>
<dbReference type="AlphaFoldDB" id="E9EIL4"/>
<keyword evidence="17" id="KW-1185">Reference proteome</keyword>
<keyword evidence="8" id="KW-0067">ATP-binding</keyword>
<accession>E9EIL4</accession>
<dbReference type="GO" id="GO:0004674">
    <property type="term" value="F:protein serine/threonine kinase activity"/>
    <property type="evidence" value="ECO:0007669"/>
    <property type="project" value="UniProtKB-KW"/>
</dbReference>
<dbReference type="Proteomes" id="UP000002499">
    <property type="component" value="Unassembled WGS sequence"/>
</dbReference>
<evidence type="ECO:0000256" key="3">
    <source>
        <dbReference type="ARBA" id="ARBA00022448"/>
    </source>
</evidence>
<evidence type="ECO:0000259" key="15">
    <source>
        <dbReference type="PROSITE" id="PS50011"/>
    </source>
</evidence>
<keyword evidence="10" id="KW-0072">Autophagy</keyword>
<evidence type="ECO:0000256" key="7">
    <source>
        <dbReference type="ARBA" id="ARBA00022777"/>
    </source>
</evidence>
<evidence type="ECO:0000256" key="14">
    <source>
        <dbReference type="SAM" id="MobiDB-lite"/>
    </source>
</evidence>
<evidence type="ECO:0000256" key="5">
    <source>
        <dbReference type="ARBA" id="ARBA00022679"/>
    </source>
</evidence>
<dbReference type="GO" id="GO:0005524">
    <property type="term" value="F:ATP binding"/>
    <property type="evidence" value="ECO:0007669"/>
    <property type="project" value="UniProtKB-KW"/>
</dbReference>